<dbReference type="InterPro" id="IPR018247">
    <property type="entry name" value="EF_Hand_1_Ca_BS"/>
</dbReference>
<dbReference type="SMART" id="SM00564">
    <property type="entry name" value="PQQ"/>
    <property type="match status" value="6"/>
</dbReference>
<reference evidence="3 4" key="1">
    <citation type="submission" date="2014-07" db="EMBL/GenBank/DDBJ databases">
        <title>Methanogenic archaea and the global carbon cycle.</title>
        <authorList>
            <person name="Henriksen J.R."/>
            <person name="Luke J."/>
            <person name="Reinhart S."/>
            <person name="Benedict M.N."/>
            <person name="Youngblut N.D."/>
            <person name="Metcalf M.E."/>
            <person name="Whitaker R.J."/>
            <person name="Metcalf W.W."/>
        </authorList>
    </citation>
    <scope>NUCLEOTIDE SEQUENCE [LARGE SCALE GENOMIC DNA]</scope>
    <source>
        <strain evidence="3 4">C2J</strain>
    </source>
</reference>
<dbReference type="InterPro" id="IPR008930">
    <property type="entry name" value="Terpenoid_cyclase/PrenylTrfase"/>
</dbReference>
<dbReference type="InterPro" id="IPR008964">
    <property type="entry name" value="Invasin/intimin_cell_adhesion"/>
</dbReference>
<dbReference type="GO" id="GO:0005509">
    <property type="term" value="F:calcium ion binding"/>
    <property type="evidence" value="ECO:0007669"/>
    <property type="project" value="InterPro"/>
</dbReference>
<dbReference type="STRING" id="1434118.MSSAC_0782"/>
<dbReference type="HOGENOM" id="CLU_237670_0_0_2"/>
<dbReference type="InterPro" id="IPR050753">
    <property type="entry name" value="Peptidase_M14_domain"/>
</dbReference>
<dbReference type="Gene3D" id="1.50.10.20">
    <property type="match status" value="1"/>
</dbReference>
<dbReference type="GO" id="GO:0016485">
    <property type="term" value="P:protein processing"/>
    <property type="evidence" value="ECO:0007669"/>
    <property type="project" value="TreeGrafter"/>
</dbReference>
<dbReference type="SUPFAM" id="SSF49373">
    <property type="entry name" value="Invasin/intimin cell-adhesion fragments"/>
    <property type="match status" value="3"/>
</dbReference>
<proteinExistence type="predicted"/>
<dbReference type="GO" id="GO:0006518">
    <property type="term" value="P:peptide metabolic process"/>
    <property type="evidence" value="ECO:0007669"/>
    <property type="project" value="TreeGrafter"/>
</dbReference>
<dbReference type="Pfam" id="PF13360">
    <property type="entry name" value="PQQ_2"/>
    <property type="match status" value="1"/>
</dbReference>
<dbReference type="SUPFAM" id="SSF50998">
    <property type="entry name" value="Quinoprotein alcohol dehydrogenase-like"/>
    <property type="match status" value="1"/>
</dbReference>
<accession>A0A0E3PLR7</accession>
<dbReference type="Proteomes" id="UP000033123">
    <property type="component" value="Chromosome"/>
</dbReference>
<dbReference type="Pfam" id="PF02368">
    <property type="entry name" value="Big_2"/>
    <property type="match status" value="2"/>
</dbReference>
<dbReference type="EMBL" id="CP009508">
    <property type="protein sequence ID" value="AKB35372.1"/>
    <property type="molecule type" value="Genomic_DNA"/>
</dbReference>
<evidence type="ECO:0000313" key="3">
    <source>
        <dbReference type="EMBL" id="AKB35372.1"/>
    </source>
</evidence>
<dbReference type="PANTHER" id="PTHR11532">
    <property type="entry name" value="PROTEASE M14 CARBOXYPEPTIDASE"/>
    <property type="match status" value="1"/>
</dbReference>
<sequence length="1921" mass="209573">MLILFSLIPGANAWESQEQAQPLEVVELSPADGGSMIGKDGEISLTFNQGVQFVDRGTPVQVAAFWDKDGQGDPGSYTLENFTKHELIFDEQEPAKVRVQLKDSDGNNISLQEGHVYKIVVVNGFIQSRVSGEKASENIEWTFSVNAAAQALELVEMTPADGGSLNGKDGEISLTYNQPVEIFDRGEPQVALTYDPNGDGNVDSPVLVNGKDDLGGTDGFYTNVLEISPDNPNKVLVKINHLLEEDHSYAIMVNSLIRVKGSTDTDPDSSNQVSKFIGSNYPEWTIKVEHKSTDLPGNYSLTIEEVVTRTEHEYDNIYGVTTKDGIVYAFKQYNQRLYTFDLYGHELWNVRFGDADAAPSSSGTRYHPVVGEDGTVYVQIKLKSGYSYNASVYAVNPEGAIKWNKVINETAISDNCPLVLGDQVIIGVKNGVYSLDTGDGSENWHYEINATGLNYASSYYLLAGSPTADSNGNIYVAIMGKNNVMADGKIQVLNSQGVEKWSHVTYEGIDKYVMSPAIGSSGTVYVTDDNQTIEALNPADGSIATEDPLNGCKIQPDSEYEIYKFFIGSDDTIYAYLAHSDTDYKKLTAINPDGTGKYVHQTTELAYPDAVDDEGYVYFDKQVGDLAGGYALISIGSNGEEADRIAPFGSSVASYNDIYVDGNVLVGGRSKFGKFIIATIERDNQPEVPASVEIIEKDKTFGLNKEETLGVRIFDTDGKAMAGQELEWESSDPDIIAVQGDGSFICNSTGNATITVTVKGTSISDNDEFNVIRKESKPSSVEILSETGEVINGSINVEYNIPYQFQAHVLDQYGDIMPNETVKWTCTINYANTMDQNGVLDPSATGTYTLIAESITDVTLGSQVNVVIEREPDRFGGILPEEIVMIAPGTVTAIPANQYGEVMGLESPVWTSSDETIAIVNNDGKITAVACGNATISCTAGNITRTRAVRVVPSFGYEWSMNCSKLNEFISQDSEGNVCCYDSSANKLFSIGPKGAENWNVSIFDCVYYAQTGADDHLYCLARDKDQNYVVSSIAPDKTVAWITTLNVLGFSNNIQQAADKTIYVAYSSAQSSTLYAIDNNGNEKWNINFNSNLLHFVLDSNGNIVCTTYDGNDTEIFVLEDRGNEGYVVSNQYTIENNYRLGGKNVIIDSNGVLYGYFYNPDLERSGVCAVENGSTNWEYYFNSLKDSGPDYPEILLGRNGTLYFTSELDERSILYSVDMQGNELWKKELKDLVGPDECVYAYGDLAEDDAGNLYIPLITMETSGWNKNAVESGLVKLNADGTIIKRINYPVEKYGQFSYISINDDSACVIGKYANDGDYLVKFSFDGSQELVPNEIRISGLKNSIIENDTLQLDAKVYSQLGSVMPNETVIWSSSDESIATVDENGLVTAISQGDANIVASLDSDPQIRGTYQISVVAGNQHYVNAYVLNEKTQLTIDYYKETGIQSDWTAFALWAAGEDINSEVYLTNGKSYLDRLWKVVNASENMGDITEYERTTMGILAAGYDPHDFAGMNLIEKIAYYPSISQGINAAIWALVAFNAADAQVPDDANYDQEYLINYLLEHKAGKGWSLGSDPDVDLTAMAIYALAPYYDERADVKAAVDEAVEWLKQRENENGSFNCFGSSDTNTESTAQVIMALTSLGIDPQGEDFERAGGNPVSALLGNQLSDGTFSHTPIGGSDGMATYQALQALAAVKQFNEKGISTIFTYVASPIELGFEPGTAFVIDGSESTIQLVADSFPEGLSGYNLTVAIDDPAVAEIVDIEYPSWALITENSSLPGTSIYLKAVDGNNTVKADASDVVLATLTVSGKEKGSTNLSIGIDRLDDDSGNVIDPTLLTGKIEVTLLSPLPDQEYTPKDLDGDGLYEDLTGNGEFSFVDIVAYFHNMDWIEANMPVEYFDFNGNGRIDFDDVVDMFGMI</sequence>
<dbReference type="CDD" id="cd00688">
    <property type="entry name" value="ISOPREN_C2_like"/>
    <property type="match status" value="1"/>
</dbReference>
<evidence type="ECO:0000259" key="2">
    <source>
        <dbReference type="PROSITE" id="PS50222"/>
    </source>
</evidence>
<dbReference type="InterPro" id="IPR011047">
    <property type="entry name" value="Quinoprotein_ADH-like_sf"/>
</dbReference>
<dbReference type="PROSITE" id="PS00018">
    <property type="entry name" value="EF_HAND_1"/>
    <property type="match status" value="1"/>
</dbReference>
<evidence type="ECO:0000256" key="1">
    <source>
        <dbReference type="ARBA" id="ARBA00022737"/>
    </source>
</evidence>
<protein>
    <submittedName>
        <fullName evidence="3">Cell surface protein</fullName>
    </submittedName>
</protein>
<dbReference type="GO" id="GO:0004181">
    <property type="term" value="F:metallocarboxypeptidase activity"/>
    <property type="evidence" value="ECO:0007669"/>
    <property type="project" value="TreeGrafter"/>
</dbReference>
<dbReference type="PANTHER" id="PTHR11532:SF57">
    <property type="entry name" value="CARBOXYPEPTIDASE D, B"/>
    <property type="match status" value="1"/>
</dbReference>
<gene>
    <name evidence="3" type="ORF">MSSAC_0782</name>
</gene>
<keyword evidence="1" id="KW-0677">Repeat</keyword>
<dbReference type="InterPro" id="IPR002048">
    <property type="entry name" value="EF_hand_dom"/>
</dbReference>
<dbReference type="InterPro" id="IPR002372">
    <property type="entry name" value="PQQ_rpt_dom"/>
</dbReference>
<dbReference type="KEGG" id="msj:MSSAC_0782"/>
<dbReference type="GO" id="GO:0005615">
    <property type="term" value="C:extracellular space"/>
    <property type="evidence" value="ECO:0007669"/>
    <property type="project" value="TreeGrafter"/>
</dbReference>
<dbReference type="SMART" id="SM00635">
    <property type="entry name" value="BID_2"/>
    <property type="match status" value="3"/>
</dbReference>
<dbReference type="InterPro" id="IPR018391">
    <property type="entry name" value="PQQ_b-propeller_rpt"/>
</dbReference>
<dbReference type="InterPro" id="IPR001330">
    <property type="entry name" value="Prenyltrans"/>
</dbReference>
<dbReference type="SUPFAM" id="SSF48239">
    <property type="entry name" value="Terpenoid cyclases/Protein prenyltransferases"/>
    <property type="match status" value="1"/>
</dbReference>
<dbReference type="PROSITE" id="PS50222">
    <property type="entry name" value="EF_HAND_2"/>
    <property type="match status" value="1"/>
</dbReference>
<dbReference type="InterPro" id="IPR003343">
    <property type="entry name" value="Big_2"/>
</dbReference>
<dbReference type="InterPro" id="IPR015943">
    <property type="entry name" value="WD40/YVTN_repeat-like_dom_sf"/>
</dbReference>
<organism evidence="3 4">
    <name type="scientific">Methanosarcina siciliae C2J</name>
    <dbReference type="NCBI Taxonomy" id="1434118"/>
    <lineage>
        <taxon>Archaea</taxon>
        <taxon>Methanobacteriati</taxon>
        <taxon>Methanobacteriota</taxon>
        <taxon>Stenosarchaea group</taxon>
        <taxon>Methanomicrobia</taxon>
        <taxon>Methanosarcinales</taxon>
        <taxon>Methanosarcinaceae</taxon>
        <taxon>Methanosarcina</taxon>
    </lineage>
</organism>
<dbReference type="Gene3D" id="2.130.10.10">
    <property type="entry name" value="YVTN repeat-like/Quinoprotein amine dehydrogenase"/>
    <property type="match status" value="1"/>
</dbReference>
<dbReference type="Gene3D" id="2.60.40.1080">
    <property type="match status" value="3"/>
</dbReference>
<dbReference type="SUPFAM" id="SSF63829">
    <property type="entry name" value="Calcium-dependent phosphotriesterase"/>
    <property type="match status" value="1"/>
</dbReference>
<feature type="domain" description="EF-hand" evidence="2">
    <location>
        <begin position="1901"/>
        <end position="1921"/>
    </location>
</feature>
<dbReference type="PATRIC" id="fig|1434118.4.peg.994"/>
<name>A0A0E3PLR7_9EURY</name>
<evidence type="ECO:0000313" key="4">
    <source>
        <dbReference type="Proteomes" id="UP000033123"/>
    </source>
</evidence>
<dbReference type="Pfam" id="PF00432">
    <property type="entry name" value="Prenyltrans"/>
    <property type="match status" value="1"/>
</dbReference>